<dbReference type="AlphaFoldDB" id="A0A3D9ZYA3"/>
<name>A0A3D9ZYA3_9ACTN</name>
<keyword evidence="3" id="KW-1185">Reference proteome</keyword>
<comment type="caution">
    <text evidence="2">The sequence shown here is derived from an EMBL/GenBank/DDBJ whole genome shotgun (WGS) entry which is preliminary data.</text>
</comment>
<dbReference type="Proteomes" id="UP000256913">
    <property type="component" value="Unassembled WGS sequence"/>
</dbReference>
<gene>
    <name evidence="2" type="ORF">DFJ67_7201</name>
</gene>
<dbReference type="SUPFAM" id="SSF51110">
    <property type="entry name" value="alpha-D-mannose-specific plant lectins"/>
    <property type="match status" value="1"/>
</dbReference>
<dbReference type="RefSeq" id="WP_147315745.1">
    <property type="nucleotide sequence ID" value="NZ_BONB01000008.1"/>
</dbReference>
<accession>A0A3D9ZYA3</accession>
<evidence type="ECO:0000313" key="2">
    <source>
        <dbReference type="EMBL" id="REG01124.1"/>
    </source>
</evidence>
<dbReference type="OrthoDB" id="9809488at2"/>
<evidence type="ECO:0008006" key="4">
    <source>
        <dbReference type="Google" id="ProtNLM"/>
    </source>
</evidence>
<protein>
    <recommendedName>
        <fullName evidence="4">Bulb-type lectin domain-containing protein</fullName>
    </recommendedName>
</protein>
<evidence type="ECO:0000256" key="1">
    <source>
        <dbReference type="SAM" id="Phobius"/>
    </source>
</evidence>
<keyword evidence="1" id="KW-0812">Transmembrane</keyword>
<proteinExistence type="predicted"/>
<sequence length="200" mass="21703">MPHANPPSVQASGHAPSARRFTRGGIRRGLRLRVAAATAIAVVASMAGVASPAAASVAYYTPSCMFNVYDTAIELTTAFGVKAWFVRQGSLWSGEVCQIGLARLEMQPDGNLVLYDERRVARWAMSWRSSRVFNNAAHYGFQGFDGNLVAYDDWGWPVAATDTCCFADAILAVQEDGNLIIYQQAPTGKLTPRWATNSSH</sequence>
<dbReference type="InterPro" id="IPR036426">
    <property type="entry name" value="Bulb-type_lectin_dom_sf"/>
</dbReference>
<keyword evidence="1" id="KW-0472">Membrane</keyword>
<keyword evidence="1" id="KW-1133">Transmembrane helix</keyword>
<evidence type="ECO:0000313" key="3">
    <source>
        <dbReference type="Proteomes" id="UP000256913"/>
    </source>
</evidence>
<dbReference type="Gene3D" id="2.90.10.30">
    <property type="match status" value="1"/>
</dbReference>
<reference evidence="2 3" key="1">
    <citation type="submission" date="2018-08" db="EMBL/GenBank/DDBJ databases">
        <title>Sequencing the genomes of 1000 actinobacteria strains.</title>
        <authorList>
            <person name="Klenk H.-P."/>
        </authorList>
    </citation>
    <scope>NUCLEOTIDE SEQUENCE [LARGE SCALE GENOMIC DNA]</scope>
    <source>
        <strain evidence="2 3">DSM 44099</strain>
    </source>
</reference>
<feature type="transmembrane region" description="Helical" evidence="1">
    <location>
        <begin position="34"/>
        <end position="60"/>
    </location>
</feature>
<dbReference type="EMBL" id="QUMQ01000001">
    <property type="protein sequence ID" value="REG01124.1"/>
    <property type="molecule type" value="Genomic_DNA"/>
</dbReference>
<organism evidence="2 3">
    <name type="scientific">Asanoa ferruginea</name>
    <dbReference type="NCBI Taxonomy" id="53367"/>
    <lineage>
        <taxon>Bacteria</taxon>
        <taxon>Bacillati</taxon>
        <taxon>Actinomycetota</taxon>
        <taxon>Actinomycetes</taxon>
        <taxon>Micromonosporales</taxon>
        <taxon>Micromonosporaceae</taxon>
        <taxon>Asanoa</taxon>
    </lineage>
</organism>